<organism evidence="4 5">
    <name type="scientific">Methanomethylophilus alvi</name>
    <dbReference type="NCBI Taxonomy" id="1291540"/>
    <lineage>
        <taxon>Archaea</taxon>
        <taxon>Methanobacteriati</taxon>
        <taxon>Thermoplasmatota</taxon>
        <taxon>Thermoplasmata</taxon>
        <taxon>Methanomassiliicoccales</taxon>
        <taxon>Methanomethylophilaceae</taxon>
        <taxon>Methanomethylophilus</taxon>
    </lineage>
</organism>
<reference evidence="4 5" key="1">
    <citation type="submission" date="2016-10" db="EMBL/GenBank/DDBJ databases">
        <title>Complete genome of the TMA-utilizing, human hosted archaeon Methanomethylophilus alvus Gen. nov, sp. nov., strain Mx-05, derived from a pure culture.</title>
        <authorList>
            <person name="Brugere J.-F."/>
            <person name="Ben Hania W."/>
            <person name="Chaudhary P.P."/>
            <person name="Gaci N."/>
            <person name="Borrel G."/>
            <person name="Cao Van Tuat L."/>
            <person name="Fardeau M.-L."/>
            <person name="Harris H.M.B."/>
            <person name="O'Toole P.W."/>
            <person name="Ollivier B."/>
        </authorList>
    </citation>
    <scope>NUCLEOTIDE SEQUENCE [LARGE SCALE GENOMIC DNA]</scope>
    <source>
        <strain evidence="4 5">Mx-05</strain>
    </source>
</reference>
<evidence type="ECO:0000313" key="5">
    <source>
        <dbReference type="Proteomes" id="UP000273278"/>
    </source>
</evidence>
<proteinExistence type="predicted"/>
<evidence type="ECO:0000313" key="4">
    <source>
        <dbReference type="EMBL" id="AYQ55303.1"/>
    </source>
</evidence>
<dbReference type="PANTHER" id="PTHR30535">
    <property type="entry name" value="VITAMIN B12-BINDING PROTEIN"/>
    <property type="match status" value="1"/>
</dbReference>
<dbReference type="PANTHER" id="PTHR30535:SF34">
    <property type="entry name" value="MOLYBDATE-BINDING PROTEIN MOLA"/>
    <property type="match status" value="1"/>
</dbReference>
<gene>
    <name evidence="4" type="ORF">BKD89_05760</name>
</gene>
<feature type="transmembrane region" description="Helical" evidence="2">
    <location>
        <begin position="30"/>
        <end position="50"/>
    </location>
</feature>
<dbReference type="OMA" id="AACHINS"/>
<evidence type="ECO:0000256" key="1">
    <source>
        <dbReference type="SAM" id="MobiDB-lite"/>
    </source>
</evidence>
<sequence length="477" mass="51831">MDPMVDNSWIHEKRPSGRSGWQSKMMKTKVFMTVAVILAGTILAVSLNGLGSNATLYQSEGVVVDFGGYKTSWTDVDYKEIDDPVELLVKASEKHGYTYTMGEDGKLESVYDGSATYSNDPTHSWGLWYVEKKSTSFTRSEGYGIKASDYTVTVWAYTEKDAEPAVAVDATGTSIYGYSQPSSMVTLSPVCTEIVASMNAVSLIVGTDSYSNYPSSVVAGRDNGSIAVVGTYTDPSYESIMHRGPDMVICDGSQYNQVQVAKTLRNSEVNSVVLYNAEDEKSIIDNIFITGVAMNYGMRALDVIESMTYAMNAIRSAVSGGAGTSVMVTLNTDASPTVAGSYTYVSDMLSSLNGNNVASEMNGWAHLTSEYVTKYNPSCIVILDSGTYSSGDYGRMLANLSPEWKNTDAYKNGNIYLLCEDIGELSQRASPRSVQFFEILARILNPDSFPDGIVVPKTIGNDYVSYLTYTKDLGFGD</sequence>
<dbReference type="Proteomes" id="UP000273278">
    <property type="component" value="Chromosome"/>
</dbReference>
<dbReference type="GeneID" id="41321949"/>
<dbReference type="RefSeq" id="WP_015505056.1">
    <property type="nucleotide sequence ID" value="NZ_CAYAXY010000009.1"/>
</dbReference>
<dbReference type="PROSITE" id="PS50983">
    <property type="entry name" value="FE_B12_PBP"/>
    <property type="match status" value="1"/>
</dbReference>
<feature type="region of interest" description="Disordered" evidence="1">
    <location>
        <begin position="1"/>
        <end position="21"/>
    </location>
</feature>
<dbReference type="Pfam" id="PF01497">
    <property type="entry name" value="Peripla_BP_2"/>
    <property type="match status" value="1"/>
</dbReference>
<dbReference type="InterPro" id="IPR002491">
    <property type="entry name" value="ABC_transptr_periplasmic_BD"/>
</dbReference>
<dbReference type="Gene3D" id="3.40.50.1980">
    <property type="entry name" value="Nitrogenase molybdenum iron protein domain"/>
    <property type="match status" value="2"/>
</dbReference>
<dbReference type="SUPFAM" id="SSF53807">
    <property type="entry name" value="Helical backbone' metal receptor"/>
    <property type="match status" value="1"/>
</dbReference>
<name>A0A3G3IHH0_9ARCH</name>
<feature type="domain" description="Fe/B12 periplasmic-binding" evidence="3">
    <location>
        <begin position="183"/>
        <end position="448"/>
    </location>
</feature>
<dbReference type="InterPro" id="IPR050902">
    <property type="entry name" value="ABC_Transporter_SBP"/>
</dbReference>
<accession>A0A3G3IHH0</accession>
<keyword evidence="2" id="KW-1133">Transmembrane helix</keyword>
<dbReference type="AlphaFoldDB" id="A0A3G3IHH0"/>
<keyword evidence="2" id="KW-0472">Membrane</keyword>
<dbReference type="EMBL" id="CP017686">
    <property type="protein sequence ID" value="AYQ55303.1"/>
    <property type="molecule type" value="Genomic_DNA"/>
</dbReference>
<keyword evidence="2" id="KW-0812">Transmembrane</keyword>
<evidence type="ECO:0000259" key="3">
    <source>
        <dbReference type="PROSITE" id="PS50983"/>
    </source>
</evidence>
<dbReference type="GO" id="GO:0071281">
    <property type="term" value="P:cellular response to iron ion"/>
    <property type="evidence" value="ECO:0007669"/>
    <property type="project" value="TreeGrafter"/>
</dbReference>
<evidence type="ECO:0000256" key="2">
    <source>
        <dbReference type="SAM" id="Phobius"/>
    </source>
</evidence>
<protein>
    <recommendedName>
        <fullName evidence="3">Fe/B12 periplasmic-binding domain-containing protein</fullName>
    </recommendedName>
</protein>